<dbReference type="EMBL" id="ARXV01000015">
    <property type="protein sequence ID" value="KGD63616.1"/>
    <property type="molecule type" value="Genomic_DNA"/>
</dbReference>
<proteinExistence type="predicted"/>
<dbReference type="InterPro" id="IPR008397">
    <property type="entry name" value="Alginate_lyase_dom"/>
</dbReference>
<evidence type="ECO:0000313" key="6">
    <source>
        <dbReference type="Proteomes" id="UP000029444"/>
    </source>
</evidence>
<dbReference type="eggNOG" id="ENOG50311HE">
    <property type="taxonomic scope" value="Bacteria"/>
</dbReference>
<feature type="domain" description="Alginate lyase" evidence="4">
    <location>
        <begin position="58"/>
        <end position="296"/>
    </location>
</feature>
<dbReference type="NCBIfam" id="NF001469">
    <property type="entry name" value="PRK00325.1-4"/>
    <property type="match status" value="1"/>
</dbReference>
<keyword evidence="6" id="KW-1185">Reference proteome</keyword>
<feature type="chain" id="PRO_5001910962" evidence="3">
    <location>
        <begin position="19"/>
        <end position="357"/>
    </location>
</feature>
<dbReference type="Gene3D" id="1.50.10.100">
    <property type="entry name" value="Chondroitin AC/alginate lyase"/>
    <property type="match status" value="1"/>
</dbReference>
<keyword evidence="1 3" id="KW-0732">Signal</keyword>
<gene>
    <name evidence="5" type="primary">algL</name>
    <name evidence="5" type="ORF">Y5S_03039</name>
</gene>
<evidence type="ECO:0000313" key="5">
    <source>
        <dbReference type="EMBL" id="KGD63616.1"/>
    </source>
</evidence>
<dbReference type="AlphaFoldDB" id="A0A095SGB2"/>
<dbReference type="Pfam" id="PF05426">
    <property type="entry name" value="Alginate_lyase"/>
    <property type="match status" value="1"/>
</dbReference>
<accession>A0A095SGB2</accession>
<dbReference type="STRING" id="1177154.Y5S_03039"/>
<evidence type="ECO:0000256" key="1">
    <source>
        <dbReference type="ARBA" id="ARBA00022729"/>
    </source>
</evidence>
<evidence type="ECO:0000259" key="4">
    <source>
        <dbReference type="Pfam" id="PF05426"/>
    </source>
</evidence>
<keyword evidence="2 5" id="KW-0456">Lyase</keyword>
<dbReference type="GO" id="GO:0042597">
    <property type="term" value="C:periplasmic space"/>
    <property type="evidence" value="ECO:0007669"/>
    <property type="project" value="InterPro"/>
</dbReference>
<sequence>MRLLSGVLLGLLAGCSQAALVPLFDTQRLPDAEPDATALRRCQAMATGYPPYSGALAMGSKYDQSQSSKDELDEKAARQYQQQVAEIYGYLAFLGQIGEYMRSERPAIRAAAQACFAEALAPWAEAMALTQTGASKQGEAVRKWFLAALATNMMKARALTGWELDAEQRRWVAALADRVQAHATPRRQRMDLYNNHDYWSSWAVMAAALVLDDPERLAWAEQGYWLAISQITPGTKGGVYLPLEAARGKRAEEYHAFALTPLVLMAEAGCRNGLPLYDGRGESLHALAEQVVHFWKRDGKGVRFKQKQVDIDDHKMAWWPVYAHRFADRLPLPKAEAERFGSRFTGGSLTGLWVAPR</sequence>
<dbReference type="Proteomes" id="UP000029444">
    <property type="component" value="Unassembled WGS sequence"/>
</dbReference>
<reference evidence="5 6" key="1">
    <citation type="submission" date="2012-09" db="EMBL/GenBank/DDBJ databases">
        <title>Genome Sequence of alkane-degrading Bacterium Alcanivorax sp. 19-m-6.</title>
        <authorList>
            <person name="Lai Q."/>
            <person name="Shao Z."/>
        </authorList>
    </citation>
    <scope>NUCLEOTIDE SEQUENCE [LARGE SCALE GENOMIC DNA]</scope>
    <source>
        <strain evidence="5 6">19-m-6</strain>
    </source>
</reference>
<comment type="caution">
    <text evidence="5">The sequence shown here is derived from an EMBL/GenBank/DDBJ whole genome shotgun (WGS) entry which is preliminary data.</text>
</comment>
<dbReference type="InterPro" id="IPR008929">
    <property type="entry name" value="Chondroitin_lyas"/>
</dbReference>
<name>A0A095SGB2_9GAMM</name>
<dbReference type="GO" id="GO:0045135">
    <property type="term" value="F:poly(beta-D-mannuronate) lyase activity"/>
    <property type="evidence" value="ECO:0007669"/>
    <property type="project" value="UniProtKB-EC"/>
</dbReference>
<dbReference type="PROSITE" id="PS51257">
    <property type="entry name" value="PROKAR_LIPOPROTEIN"/>
    <property type="match status" value="1"/>
</dbReference>
<dbReference type="PATRIC" id="fig|1177154.3.peg.3080"/>
<protein>
    <submittedName>
        <fullName evidence="5">Poly(Beta-D-mannuronate) lyase</fullName>
        <ecNumber evidence="5">4.2.2.3</ecNumber>
    </submittedName>
</protein>
<dbReference type="OrthoDB" id="7210452at2"/>
<evidence type="ECO:0000256" key="2">
    <source>
        <dbReference type="ARBA" id="ARBA00023239"/>
    </source>
</evidence>
<dbReference type="EC" id="4.2.2.3" evidence="5"/>
<evidence type="ECO:0000256" key="3">
    <source>
        <dbReference type="SAM" id="SignalP"/>
    </source>
</evidence>
<dbReference type="RefSeq" id="WP_035234239.1">
    <property type="nucleotide sequence ID" value="NZ_ARXV01000015.1"/>
</dbReference>
<dbReference type="SUPFAM" id="SSF48230">
    <property type="entry name" value="Chondroitin AC/alginate lyase"/>
    <property type="match status" value="1"/>
</dbReference>
<feature type="signal peptide" evidence="3">
    <location>
        <begin position="1"/>
        <end position="18"/>
    </location>
</feature>
<organism evidence="5 6">
    <name type="scientific">Alcanivorax nanhaiticus</name>
    <dbReference type="NCBI Taxonomy" id="1177154"/>
    <lineage>
        <taxon>Bacteria</taxon>
        <taxon>Pseudomonadati</taxon>
        <taxon>Pseudomonadota</taxon>
        <taxon>Gammaproteobacteria</taxon>
        <taxon>Oceanospirillales</taxon>
        <taxon>Alcanivoracaceae</taxon>
        <taxon>Alcanivorax</taxon>
    </lineage>
</organism>